<reference evidence="1 2" key="1">
    <citation type="submission" date="2019-02" db="EMBL/GenBank/DDBJ databases">
        <title>Kribbella capetownensis sp. nov. and Kribbella speibonae sp. nov., isolated from soil.</title>
        <authorList>
            <person name="Curtis S.M."/>
            <person name="Norton I."/>
            <person name="Everest G.J."/>
            <person name="Meyers P.R."/>
        </authorList>
    </citation>
    <scope>NUCLEOTIDE SEQUENCE [LARGE SCALE GENOMIC DNA]</scope>
    <source>
        <strain evidence="1 2">SK5</strain>
    </source>
</reference>
<sequence>MPADTDPATVTRTLIAPIHFQLTVTADPLEPAAVDQAAQIALAAAHAGVLRPGRGRGN</sequence>
<dbReference type="Proteomes" id="UP000292385">
    <property type="component" value="Unassembled WGS sequence"/>
</dbReference>
<organism evidence="1 2">
    <name type="scientific">Kribbella speibonae</name>
    <dbReference type="NCBI Taxonomy" id="1572660"/>
    <lineage>
        <taxon>Bacteria</taxon>
        <taxon>Bacillati</taxon>
        <taxon>Actinomycetota</taxon>
        <taxon>Actinomycetes</taxon>
        <taxon>Propionibacteriales</taxon>
        <taxon>Kribbellaceae</taxon>
        <taxon>Kribbella</taxon>
    </lineage>
</organism>
<dbReference type="Gene3D" id="1.10.357.10">
    <property type="entry name" value="Tetracycline Repressor, domain 2"/>
    <property type="match status" value="1"/>
</dbReference>
<dbReference type="EMBL" id="SJJY01000001">
    <property type="protein sequence ID" value="TCC28213.1"/>
    <property type="molecule type" value="Genomic_DNA"/>
</dbReference>
<evidence type="ECO:0000313" key="1">
    <source>
        <dbReference type="EMBL" id="TCC28213.1"/>
    </source>
</evidence>
<name>A0ABY2AGI3_9ACTN</name>
<proteinExistence type="predicted"/>
<evidence type="ECO:0000313" key="2">
    <source>
        <dbReference type="Proteomes" id="UP000292385"/>
    </source>
</evidence>
<dbReference type="InterPro" id="IPR036271">
    <property type="entry name" value="Tet_transcr_reg_TetR-rel_C_sf"/>
</dbReference>
<dbReference type="SUPFAM" id="SSF48498">
    <property type="entry name" value="Tetracyclin repressor-like, C-terminal domain"/>
    <property type="match status" value="1"/>
</dbReference>
<comment type="caution">
    <text evidence="1">The sequence shown here is derived from an EMBL/GenBank/DDBJ whole genome shotgun (WGS) entry which is preliminary data.</text>
</comment>
<accession>A0ABY2AGI3</accession>
<keyword evidence="2" id="KW-1185">Reference proteome</keyword>
<gene>
    <name evidence="1" type="ORF">E0H58_02330</name>
</gene>
<protein>
    <submittedName>
        <fullName evidence="1">Uncharacterized protein</fullName>
    </submittedName>
</protein>